<comment type="caution">
    <text evidence="2">The sequence shown here is derived from an EMBL/GenBank/DDBJ whole genome shotgun (WGS) entry which is preliminary data.</text>
</comment>
<accession>A0A841FEP7</accession>
<evidence type="ECO:0000313" key="2">
    <source>
        <dbReference type="EMBL" id="MBB6034025.1"/>
    </source>
</evidence>
<dbReference type="GO" id="GO:0050482">
    <property type="term" value="P:arachidonate secretion"/>
    <property type="evidence" value="ECO:0007669"/>
    <property type="project" value="InterPro"/>
</dbReference>
<dbReference type="RefSeq" id="WP_184786866.1">
    <property type="nucleotide sequence ID" value="NZ_BONT01000013.1"/>
</dbReference>
<dbReference type="Gene3D" id="1.20.90.10">
    <property type="entry name" value="Phospholipase A2 domain"/>
    <property type="match status" value="1"/>
</dbReference>
<keyword evidence="1" id="KW-0732">Signal</keyword>
<dbReference type="InterPro" id="IPR015141">
    <property type="entry name" value="PLipase_A2_prok/fun"/>
</dbReference>
<dbReference type="Pfam" id="PF09056">
    <property type="entry name" value="Phospholip_A2_3"/>
    <property type="match status" value="1"/>
</dbReference>
<sequence>MTSRSRIAAFGAALAVAVLFPAAAQADDVRDRADALMNMHAGDFVGAPHDAPFEWSNDGCSGPTEQIFHNACVQHDFGYRNYGAHYALKLSVTRETKDWIDARFHEEMDRACIDTYPAGEAVASCMDNATLAWTAVHLYGDQYFF</sequence>
<gene>
    <name evidence="2" type="ORF">HNR73_001875</name>
</gene>
<evidence type="ECO:0000313" key="3">
    <source>
        <dbReference type="Proteomes" id="UP000548476"/>
    </source>
</evidence>
<dbReference type="SUPFAM" id="SSF48619">
    <property type="entry name" value="Phospholipase A2, PLA2"/>
    <property type="match status" value="1"/>
</dbReference>
<feature type="chain" id="PRO_5032950659" description="Phospholipase A2-like protein" evidence="1">
    <location>
        <begin position="27"/>
        <end position="145"/>
    </location>
</feature>
<dbReference type="AlphaFoldDB" id="A0A841FEP7"/>
<organism evidence="2 3">
    <name type="scientific">Phytomonospora endophytica</name>
    <dbReference type="NCBI Taxonomy" id="714109"/>
    <lineage>
        <taxon>Bacteria</taxon>
        <taxon>Bacillati</taxon>
        <taxon>Actinomycetota</taxon>
        <taxon>Actinomycetes</taxon>
        <taxon>Micromonosporales</taxon>
        <taxon>Micromonosporaceae</taxon>
        <taxon>Phytomonospora</taxon>
    </lineage>
</organism>
<evidence type="ECO:0008006" key="4">
    <source>
        <dbReference type="Google" id="ProtNLM"/>
    </source>
</evidence>
<name>A0A841FEP7_9ACTN</name>
<dbReference type="GO" id="GO:0006644">
    <property type="term" value="P:phospholipid metabolic process"/>
    <property type="evidence" value="ECO:0007669"/>
    <property type="project" value="InterPro"/>
</dbReference>
<dbReference type="GO" id="GO:0004623">
    <property type="term" value="F:phospholipase A2 activity"/>
    <property type="evidence" value="ECO:0007669"/>
    <property type="project" value="InterPro"/>
</dbReference>
<keyword evidence="3" id="KW-1185">Reference proteome</keyword>
<dbReference type="Proteomes" id="UP000548476">
    <property type="component" value="Unassembled WGS sequence"/>
</dbReference>
<proteinExistence type="predicted"/>
<protein>
    <recommendedName>
        <fullName evidence="4">Phospholipase A2-like protein</fullName>
    </recommendedName>
</protein>
<dbReference type="InterPro" id="IPR036444">
    <property type="entry name" value="PLipase_A2_dom_sf"/>
</dbReference>
<reference evidence="2 3" key="1">
    <citation type="submission" date="2020-08" db="EMBL/GenBank/DDBJ databases">
        <title>Genomic Encyclopedia of Type Strains, Phase IV (KMG-IV): sequencing the most valuable type-strain genomes for metagenomic binning, comparative biology and taxonomic classification.</title>
        <authorList>
            <person name="Goeker M."/>
        </authorList>
    </citation>
    <scope>NUCLEOTIDE SEQUENCE [LARGE SCALE GENOMIC DNA]</scope>
    <source>
        <strain evidence="2 3">YIM 65646</strain>
    </source>
</reference>
<evidence type="ECO:0000256" key="1">
    <source>
        <dbReference type="SAM" id="SignalP"/>
    </source>
</evidence>
<dbReference type="EMBL" id="JACHGT010000003">
    <property type="protein sequence ID" value="MBB6034025.1"/>
    <property type="molecule type" value="Genomic_DNA"/>
</dbReference>
<feature type="signal peptide" evidence="1">
    <location>
        <begin position="1"/>
        <end position="26"/>
    </location>
</feature>